<sequence>MPLLGNSGARRTERGTKVLGIASIISSPSATMSNFPRSTSPSPSPSPPSTPTSSPPRDKRKSQMSSPRLFDKFRRARSGGPRPTSPLTGNGWPARDTVPSSPLARSTTTSLPRISELVEEAPVTPGSDDDNTTSVENPIYLSPKKTSPATARAYLALLHDIDPALARMEKISVNGSTTVYRAHHRGLNALVAVKLVQCLDPNNPNLYFSNRDEAGKDFSIHLSLHHEHIIDILHIHRSSITPLVNIICEYLPNSMTLREYITRTAEEGGAIDDWKVMTIASQMVGALAFIHDRGIVHRDLKPEHILIHDEEMTVVKLACFGDAVRLDRSVLTQLPASTFIDFDFRYTAPEILDINRPGYDHRADIWSLGALIFELFVLDLPYRPFQRVYPERTPPKFLWPLLPLHRVPSDAQDFLSHLLRRDPSLRPSLTDATQLHPWFARPRLPIVFRDTDL</sequence>
<accession>A0A8H6S6G9</accession>
<protein>
    <submittedName>
        <fullName evidence="3">Pkinase-domain-containing protein</fullName>
    </submittedName>
</protein>
<dbReference type="Proteomes" id="UP000636479">
    <property type="component" value="Unassembled WGS sequence"/>
</dbReference>
<evidence type="ECO:0000256" key="1">
    <source>
        <dbReference type="SAM" id="MobiDB-lite"/>
    </source>
</evidence>
<dbReference type="GO" id="GO:0005737">
    <property type="term" value="C:cytoplasm"/>
    <property type="evidence" value="ECO:0007669"/>
    <property type="project" value="TreeGrafter"/>
</dbReference>
<keyword evidence="4" id="KW-1185">Reference proteome</keyword>
<organism evidence="3 4">
    <name type="scientific">Mycena indigotica</name>
    <dbReference type="NCBI Taxonomy" id="2126181"/>
    <lineage>
        <taxon>Eukaryota</taxon>
        <taxon>Fungi</taxon>
        <taxon>Dikarya</taxon>
        <taxon>Basidiomycota</taxon>
        <taxon>Agaricomycotina</taxon>
        <taxon>Agaricomycetes</taxon>
        <taxon>Agaricomycetidae</taxon>
        <taxon>Agaricales</taxon>
        <taxon>Marasmiineae</taxon>
        <taxon>Mycenaceae</taxon>
        <taxon>Mycena</taxon>
    </lineage>
</organism>
<keyword evidence="3" id="KW-0808">Transferase</keyword>
<dbReference type="PANTHER" id="PTHR24348:SF68">
    <property type="entry name" value="SERINE_THREONINE-PROTEIN KINASE ATG1C"/>
    <property type="match status" value="1"/>
</dbReference>
<dbReference type="InterPro" id="IPR045269">
    <property type="entry name" value="Atg1-like"/>
</dbReference>
<dbReference type="EMBL" id="JACAZF010000011">
    <property type="protein sequence ID" value="KAF7292692.1"/>
    <property type="molecule type" value="Genomic_DNA"/>
</dbReference>
<dbReference type="GO" id="GO:0005524">
    <property type="term" value="F:ATP binding"/>
    <property type="evidence" value="ECO:0007669"/>
    <property type="project" value="InterPro"/>
</dbReference>
<reference evidence="3" key="1">
    <citation type="submission" date="2020-05" db="EMBL/GenBank/DDBJ databases">
        <title>Mycena genomes resolve the evolution of fungal bioluminescence.</title>
        <authorList>
            <person name="Tsai I.J."/>
        </authorList>
    </citation>
    <scope>NUCLEOTIDE SEQUENCE</scope>
    <source>
        <strain evidence="3">171206Taipei</strain>
    </source>
</reference>
<dbReference type="AlphaFoldDB" id="A0A8H6S6G9"/>
<dbReference type="PROSITE" id="PS50011">
    <property type="entry name" value="PROTEIN_KINASE_DOM"/>
    <property type="match status" value="1"/>
</dbReference>
<feature type="compositionally biased region" description="Polar residues" evidence="1">
    <location>
        <begin position="24"/>
        <end position="37"/>
    </location>
</feature>
<dbReference type="RefSeq" id="XP_037215120.1">
    <property type="nucleotide sequence ID" value="XM_037368194.1"/>
</dbReference>
<comment type="caution">
    <text evidence="3">The sequence shown here is derived from an EMBL/GenBank/DDBJ whole genome shotgun (WGS) entry which is preliminary data.</text>
</comment>
<name>A0A8H6S6G9_9AGAR</name>
<feature type="domain" description="Protein kinase" evidence="2">
    <location>
        <begin position="165"/>
        <end position="439"/>
    </location>
</feature>
<dbReference type="Pfam" id="PF00069">
    <property type="entry name" value="Pkinase"/>
    <property type="match status" value="1"/>
</dbReference>
<feature type="compositionally biased region" description="Polar residues" evidence="1">
    <location>
        <begin position="98"/>
        <end position="112"/>
    </location>
</feature>
<evidence type="ECO:0000313" key="3">
    <source>
        <dbReference type="EMBL" id="KAF7292692.1"/>
    </source>
</evidence>
<keyword evidence="3" id="KW-0418">Kinase</keyword>
<dbReference type="GO" id="GO:0004674">
    <property type="term" value="F:protein serine/threonine kinase activity"/>
    <property type="evidence" value="ECO:0007669"/>
    <property type="project" value="InterPro"/>
</dbReference>
<proteinExistence type="predicted"/>
<dbReference type="InterPro" id="IPR000719">
    <property type="entry name" value="Prot_kinase_dom"/>
</dbReference>
<evidence type="ECO:0000259" key="2">
    <source>
        <dbReference type="PROSITE" id="PS50011"/>
    </source>
</evidence>
<dbReference type="GO" id="GO:0010506">
    <property type="term" value="P:regulation of autophagy"/>
    <property type="evidence" value="ECO:0007669"/>
    <property type="project" value="InterPro"/>
</dbReference>
<dbReference type="InterPro" id="IPR011009">
    <property type="entry name" value="Kinase-like_dom_sf"/>
</dbReference>
<dbReference type="PANTHER" id="PTHR24348">
    <property type="entry name" value="SERINE/THREONINE-PROTEIN KINASE UNC-51-RELATED"/>
    <property type="match status" value="1"/>
</dbReference>
<dbReference type="Gene3D" id="1.10.510.10">
    <property type="entry name" value="Transferase(Phosphotransferase) domain 1"/>
    <property type="match status" value="1"/>
</dbReference>
<evidence type="ECO:0000313" key="4">
    <source>
        <dbReference type="Proteomes" id="UP000636479"/>
    </source>
</evidence>
<dbReference type="OrthoDB" id="2963692at2759"/>
<gene>
    <name evidence="3" type="ORF">MIND_01167400</name>
</gene>
<dbReference type="CDD" id="cd00180">
    <property type="entry name" value="PKc"/>
    <property type="match status" value="1"/>
</dbReference>
<feature type="compositionally biased region" description="Pro residues" evidence="1">
    <location>
        <begin position="42"/>
        <end position="54"/>
    </location>
</feature>
<dbReference type="SUPFAM" id="SSF56112">
    <property type="entry name" value="Protein kinase-like (PK-like)"/>
    <property type="match status" value="1"/>
</dbReference>
<feature type="region of interest" description="Disordered" evidence="1">
    <location>
        <begin position="1"/>
        <end position="143"/>
    </location>
</feature>
<dbReference type="GeneID" id="59350710"/>